<evidence type="ECO:0000313" key="13">
    <source>
        <dbReference type="EMBL" id="MEZ2740108.1"/>
    </source>
</evidence>
<dbReference type="CDD" id="cd01949">
    <property type="entry name" value="GGDEF"/>
    <property type="match status" value="1"/>
</dbReference>
<evidence type="ECO:0000256" key="4">
    <source>
        <dbReference type="ARBA" id="ARBA00022617"/>
    </source>
</evidence>
<dbReference type="InterPro" id="IPR009050">
    <property type="entry name" value="Globin-like_sf"/>
</dbReference>
<evidence type="ECO:0000256" key="8">
    <source>
        <dbReference type="ARBA" id="ARBA00022842"/>
    </source>
</evidence>
<keyword evidence="8" id="KW-0460">Magnesium</keyword>
<evidence type="ECO:0000256" key="6">
    <source>
        <dbReference type="ARBA" id="ARBA00022723"/>
    </source>
</evidence>
<proteinExistence type="predicted"/>
<comment type="cofactor">
    <cofactor evidence="1">
        <name>heme</name>
        <dbReference type="ChEBI" id="CHEBI:30413"/>
    </cofactor>
</comment>
<keyword evidence="13" id="KW-0548">Nucleotidyltransferase</keyword>
<protein>
    <recommendedName>
        <fullName evidence="3">Diguanylate cyclase DosC</fullName>
        <ecNumber evidence="2">2.7.7.65</ecNumber>
    </recommendedName>
    <alternativeName>
        <fullName evidence="10">Direct oxygen-sensing cyclase</fullName>
    </alternativeName>
</protein>
<comment type="caution">
    <text evidence="13">The sequence shown here is derived from an EMBL/GenBank/DDBJ whole genome shotgun (WGS) entry which is preliminary data.</text>
</comment>
<dbReference type="GO" id="GO:0052621">
    <property type="term" value="F:diguanylate cyclase activity"/>
    <property type="evidence" value="ECO:0007669"/>
    <property type="project" value="UniProtKB-EC"/>
</dbReference>
<keyword evidence="9" id="KW-0408">Iron</keyword>
<dbReference type="SUPFAM" id="SSF46458">
    <property type="entry name" value="Globin-like"/>
    <property type="match status" value="1"/>
</dbReference>
<evidence type="ECO:0000256" key="7">
    <source>
        <dbReference type="ARBA" id="ARBA00022741"/>
    </source>
</evidence>
<evidence type="ECO:0000259" key="12">
    <source>
        <dbReference type="PROSITE" id="PS50887"/>
    </source>
</evidence>
<dbReference type="InterPro" id="IPR043128">
    <property type="entry name" value="Rev_trsase/Diguanyl_cyclase"/>
</dbReference>
<evidence type="ECO:0000313" key="14">
    <source>
        <dbReference type="Proteomes" id="UP001567350"/>
    </source>
</evidence>
<dbReference type="NCBIfam" id="TIGR00254">
    <property type="entry name" value="GGDEF"/>
    <property type="match status" value="1"/>
</dbReference>
<dbReference type="EC" id="2.7.7.65" evidence="2"/>
<keyword evidence="6" id="KW-0479">Metal-binding</keyword>
<dbReference type="InterPro" id="IPR012292">
    <property type="entry name" value="Globin/Proto"/>
</dbReference>
<feature type="domain" description="GGDEF" evidence="12">
    <location>
        <begin position="317"/>
        <end position="448"/>
    </location>
</feature>
<dbReference type="Pfam" id="PF11563">
    <property type="entry name" value="Protoglobin"/>
    <property type="match status" value="1"/>
</dbReference>
<evidence type="ECO:0000256" key="11">
    <source>
        <dbReference type="ARBA" id="ARBA00034247"/>
    </source>
</evidence>
<dbReference type="PROSITE" id="PS50887">
    <property type="entry name" value="GGDEF"/>
    <property type="match status" value="1"/>
</dbReference>
<keyword evidence="14" id="KW-1185">Reference proteome</keyword>
<dbReference type="Gene3D" id="1.10.490.10">
    <property type="entry name" value="Globins"/>
    <property type="match status" value="1"/>
</dbReference>
<evidence type="ECO:0000256" key="5">
    <source>
        <dbReference type="ARBA" id="ARBA00022679"/>
    </source>
</evidence>
<dbReference type="Pfam" id="PF00990">
    <property type="entry name" value="GGDEF"/>
    <property type="match status" value="1"/>
</dbReference>
<keyword evidence="4" id="KW-0349">Heme</keyword>
<dbReference type="InterPro" id="IPR044398">
    <property type="entry name" value="Globin-sensor_dom"/>
</dbReference>
<reference evidence="13 14" key="1">
    <citation type="submission" date="2024-08" db="EMBL/GenBank/DDBJ databases">
        <authorList>
            <person name="Feng Z."/>
            <person name="Ronholm J."/>
        </authorList>
    </citation>
    <scope>NUCLEOTIDE SEQUENCE [LARGE SCALE GENOMIC DNA]</scope>
    <source>
        <strain evidence="13 14">4-AB0-8</strain>
    </source>
</reference>
<gene>
    <name evidence="13" type="ORF">ACBP88_11745</name>
</gene>
<organism evidence="13 14">
    <name type="scientific">Comamonas jiangduensis</name>
    <dbReference type="NCBI Taxonomy" id="1194168"/>
    <lineage>
        <taxon>Bacteria</taxon>
        <taxon>Pseudomonadati</taxon>
        <taxon>Pseudomonadota</taxon>
        <taxon>Betaproteobacteria</taxon>
        <taxon>Burkholderiales</taxon>
        <taxon>Comamonadaceae</taxon>
        <taxon>Comamonas</taxon>
    </lineage>
</organism>
<dbReference type="Proteomes" id="UP001567350">
    <property type="component" value="Unassembled WGS sequence"/>
</dbReference>
<sequence length="448" mass="50110">MFSLYASEWRRLLEGFDAAPRAALVRVAQSHNEILAQHFYRVMLKDEAAAGMLSHEQVHTRLMASMRQWILQVLGAQPEDDLEALVAHQIKIGEVHARIDVPVHVVLRGARSLKEGLRAVLQQEAVAGQYQVMQLASTVIDHAMELMSQGYVVSRDSNSRTQEAYRLFTMTQNLATVREQRRAELLDWENQCLYLHAMGAQSQPLSNLTTSDFGLWFRHKGVDVFHGAPACQSILEAMERIDTELLPALMKAKGPAVAAPLMQLREQARHIAMSLEGLFAQNTELDAGRDVLTQLLNRKFLPVVLTKEVQYARQSASVFSIVSVDIDHFKKVNDQYGHEGGDMVLQQAATVLGNNIRGGDYLFRLGGEEFLLVLVDTSSHGAASVAEKLRAQIEREVFHLPQNQHCSITISAGIATFDGHPDYQRILRQSDEALYRAKAEGRNRVVIA</sequence>
<dbReference type="InterPro" id="IPR029787">
    <property type="entry name" value="Nucleotide_cyclase"/>
</dbReference>
<dbReference type="InterPro" id="IPR050469">
    <property type="entry name" value="Diguanylate_Cyclase"/>
</dbReference>
<dbReference type="SUPFAM" id="SSF55073">
    <property type="entry name" value="Nucleotide cyclase"/>
    <property type="match status" value="1"/>
</dbReference>
<evidence type="ECO:0000256" key="1">
    <source>
        <dbReference type="ARBA" id="ARBA00001971"/>
    </source>
</evidence>
<dbReference type="Pfam" id="PF21118">
    <property type="entry name" value="DosC_2nd"/>
    <property type="match status" value="1"/>
</dbReference>
<dbReference type="RefSeq" id="WP_370892840.1">
    <property type="nucleotide sequence ID" value="NZ_JBGJLR010000013.1"/>
</dbReference>
<dbReference type="EMBL" id="JBGJLR010000013">
    <property type="protein sequence ID" value="MEZ2740108.1"/>
    <property type="molecule type" value="Genomic_DNA"/>
</dbReference>
<dbReference type="CDD" id="cd14757">
    <property type="entry name" value="GS_EcDosC-like_GGDEF"/>
    <property type="match status" value="1"/>
</dbReference>
<dbReference type="InterPro" id="IPR048442">
    <property type="entry name" value="DosC_2nd"/>
</dbReference>
<dbReference type="PANTHER" id="PTHR45138:SF9">
    <property type="entry name" value="DIGUANYLATE CYCLASE DGCM-RELATED"/>
    <property type="match status" value="1"/>
</dbReference>
<evidence type="ECO:0000256" key="3">
    <source>
        <dbReference type="ARBA" id="ARBA00015125"/>
    </source>
</evidence>
<dbReference type="InterPro" id="IPR039435">
    <property type="entry name" value="DosC_GS"/>
</dbReference>
<evidence type="ECO:0000256" key="10">
    <source>
        <dbReference type="ARBA" id="ARBA00029839"/>
    </source>
</evidence>
<dbReference type="InterPro" id="IPR000160">
    <property type="entry name" value="GGDEF_dom"/>
</dbReference>
<keyword evidence="7" id="KW-0547">Nucleotide-binding</keyword>
<evidence type="ECO:0000256" key="2">
    <source>
        <dbReference type="ARBA" id="ARBA00012528"/>
    </source>
</evidence>
<dbReference type="Gene3D" id="3.30.70.270">
    <property type="match status" value="1"/>
</dbReference>
<name>A0ABV4IE33_9BURK</name>
<dbReference type="SMART" id="SM00267">
    <property type="entry name" value="GGDEF"/>
    <property type="match status" value="1"/>
</dbReference>
<evidence type="ECO:0000256" key="9">
    <source>
        <dbReference type="ARBA" id="ARBA00023004"/>
    </source>
</evidence>
<accession>A0ABV4IE33</accession>
<comment type="catalytic activity">
    <reaction evidence="11">
        <text>2 GTP = 3',3'-c-di-GMP + 2 diphosphate</text>
        <dbReference type="Rhea" id="RHEA:24898"/>
        <dbReference type="ChEBI" id="CHEBI:33019"/>
        <dbReference type="ChEBI" id="CHEBI:37565"/>
        <dbReference type="ChEBI" id="CHEBI:58805"/>
        <dbReference type="EC" id="2.7.7.65"/>
    </reaction>
</comment>
<keyword evidence="5 13" id="KW-0808">Transferase</keyword>
<dbReference type="PANTHER" id="PTHR45138">
    <property type="entry name" value="REGULATORY COMPONENTS OF SENSORY TRANSDUCTION SYSTEM"/>
    <property type="match status" value="1"/>
</dbReference>